<proteinExistence type="inferred from homology"/>
<protein>
    <submittedName>
        <fullName evidence="3">SDR family oxidoreductase</fullName>
    </submittedName>
</protein>
<dbReference type="PANTHER" id="PTHR24321">
    <property type="entry name" value="DEHYDROGENASES, SHORT CHAIN"/>
    <property type="match status" value="1"/>
</dbReference>
<dbReference type="Gene3D" id="3.40.50.720">
    <property type="entry name" value="NAD(P)-binding Rossmann-like Domain"/>
    <property type="match status" value="1"/>
</dbReference>
<comment type="similarity">
    <text evidence="1">Belongs to the short-chain dehydrogenases/reductases (SDR) family.</text>
</comment>
<reference evidence="3 4" key="1">
    <citation type="submission" date="2021-05" db="EMBL/GenBank/DDBJ databases">
        <title>Draft Genome Sequences of Clinical Respiratory Isolates of Mycobacterium goodii Recovered in Ireland.</title>
        <authorList>
            <person name="Flanagan P.R."/>
            <person name="Mok S."/>
            <person name="Roycroft E."/>
            <person name="Rogers T.R."/>
            <person name="Fitzgibbon M."/>
        </authorList>
    </citation>
    <scope>NUCLEOTIDE SEQUENCE [LARGE SCALE GENOMIC DNA]</scope>
    <source>
        <strain evidence="3 4">14IE55</strain>
    </source>
</reference>
<dbReference type="EMBL" id="JAHBOM010000042">
    <property type="protein sequence ID" value="MBU8827391.1"/>
    <property type="molecule type" value="Genomic_DNA"/>
</dbReference>
<dbReference type="CDD" id="cd05233">
    <property type="entry name" value="SDR_c"/>
    <property type="match status" value="1"/>
</dbReference>
<dbReference type="InterPro" id="IPR002347">
    <property type="entry name" value="SDR_fam"/>
</dbReference>
<sequence length="285" mass="29364">MTAPTPGRFADRVAVVTGAASGLGLASAHRLAADGAHVVAVDMNGDAVEELAATLPTESIGVRADISREADVDAYIAAGVDQFGRIDLHHLNAGIFGSFAELPDLTVDDFERVMAVNVRGQFLGLRAAFRLYRRLDIRGSIAVTASIAGHTGSADLLPYQTSKHAVAGLVHAAAVYGGPLGIRVNGVAPGIVPTELFAAAASTSGGKNDMVRRASTTPLRRAGTAEEIAGAVSFVLSDDAAYMTGEILAVDGGASIVNTVRPSGGAGAWDTRAVDDALYGKEWRR</sequence>
<gene>
    <name evidence="3" type="ORF">KL859_31530</name>
</gene>
<dbReference type="Proteomes" id="UP000696413">
    <property type="component" value="Unassembled WGS sequence"/>
</dbReference>
<dbReference type="PANTHER" id="PTHR24321:SF8">
    <property type="entry name" value="ESTRADIOL 17-BETA-DEHYDROGENASE 8-RELATED"/>
    <property type="match status" value="1"/>
</dbReference>
<dbReference type="RefSeq" id="WP_214396203.1">
    <property type="nucleotide sequence ID" value="NZ_JAHBOL010000012.1"/>
</dbReference>
<evidence type="ECO:0000313" key="4">
    <source>
        <dbReference type="Proteomes" id="UP000696413"/>
    </source>
</evidence>
<dbReference type="InterPro" id="IPR036291">
    <property type="entry name" value="NAD(P)-bd_dom_sf"/>
</dbReference>
<organism evidence="3 4">
    <name type="scientific">Mycolicibacterium goodii</name>
    <name type="common">Mycobacterium goodii</name>
    <dbReference type="NCBI Taxonomy" id="134601"/>
    <lineage>
        <taxon>Bacteria</taxon>
        <taxon>Bacillati</taxon>
        <taxon>Actinomycetota</taxon>
        <taxon>Actinomycetes</taxon>
        <taxon>Mycobacteriales</taxon>
        <taxon>Mycobacteriaceae</taxon>
        <taxon>Mycolicibacterium</taxon>
    </lineage>
</organism>
<name>A0ABS6HXK9_MYCGD</name>
<comment type="caution">
    <text evidence="3">The sequence shown here is derived from an EMBL/GenBank/DDBJ whole genome shotgun (WGS) entry which is preliminary data.</text>
</comment>
<dbReference type="Pfam" id="PF13561">
    <property type="entry name" value="adh_short_C2"/>
    <property type="match status" value="1"/>
</dbReference>
<evidence type="ECO:0000313" key="3">
    <source>
        <dbReference type="EMBL" id="MBU8827391.1"/>
    </source>
</evidence>
<evidence type="ECO:0000256" key="2">
    <source>
        <dbReference type="ARBA" id="ARBA00023002"/>
    </source>
</evidence>
<keyword evidence="4" id="KW-1185">Reference proteome</keyword>
<keyword evidence="2" id="KW-0560">Oxidoreductase</keyword>
<dbReference type="SUPFAM" id="SSF51735">
    <property type="entry name" value="NAD(P)-binding Rossmann-fold domains"/>
    <property type="match status" value="1"/>
</dbReference>
<evidence type="ECO:0000256" key="1">
    <source>
        <dbReference type="ARBA" id="ARBA00006484"/>
    </source>
</evidence>
<dbReference type="PRINTS" id="PR00081">
    <property type="entry name" value="GDHRDH"/>
</dbReference>
<accession>A0ABS6HXK9</accession>